<dbReference type="Proteomes" id="UP000288812">
    <property type="component" value="Unassembled WGS sequence"/>
</dbReference>
<dbReference type="GO" id="GO:0006269">
    <property type="term" value="P:DNA replication, synthesis of primer"/>
    <property type="evidence" value="ECO:0007669"/>
    <property type="project" value="UniProtKB-UniRule"/>
</dbReference>
<dbReference type="Pfam" id="PF01807">
    <property type="entry name" value="Zn_ribbon_DnaG"/>
    <property type="match status" value="1"/>
</dbReference>
<dbReference type="GO" id="GO:0008270">
    <property type="term" value="F:zinc ion binding"/>
    <property type="evidence" value="ECO:0007669"/>
    <property type="project" value="UniProtKB-UniRule"/>
</dbReference>
<dbReference type="InterPro" id="IPR013264">
    <property type="entry name" value="DNAG_N"/>
</dbReference>
<dbReference type="InterPro" id="IPR006171">
    <property type="entry name" value="TOPRIM_dom"/>
</dbReference>
<keyword evidence="3 12" id="KW-0808">Transferase</keyword>
<dbReference type="PANTHER" id="PTHR30313:SF2">
    <property type="entry name" value="DNA PRIMASE"/>
    <property type="match status" value="1"/>
</dbReference>
<evidence type="ECO:0000256" key="9">
    <source>
        <dbReference type="ARBA" id="ARBA00022842"/>
    </source>
</evidence>
<evidence type="ECO:0000256" key="4">
    <source>
        <dbReference type="ARBA" id="ARBA00022695"/>
    </source>
</evidence>
<evidence type="ECO:0000256" key="10">
    <source>
        <dbReference type="ARBA" id="ARBA00023125"/>
    </source>
</evidence>
<evidence type="ECO:0000313" key="17">
    <source>
        <dbReference type="Proteomes" id="UP000288812"/>
    </source>
</evidence>
<dbReference type="Pfam" id="PF13155">
    <property type="entry name" value="Toprim_2"/>
    <property type="match status" value="1"/>
</dbReference>
<evidence type="ECO:0000256" key="2">
    <source>
        <dbReference type="ARBA" id="ARBA00022515"/>
    </source>
</evidence>
<keyword evidence="1 12" id="KW-0240">DNA-directed RNA polymerase</keyword>
<evidence type="ECO:0000256" key="1">
    <source>
        <dbReference type="ARBA" id="ARBA00022478"/>
    </source>
</evidence>
<comment type="caution">
    <text evidence="16">The sequence shown here is derived from an EMBL/GenBank/DDBJ whole genome shotgun (WGS) entry which is preliminary data.</text>
</comment>
<proteinExistence type="inferred from homology"/>
<evidence type="ECO:0000256" key="13">
    <source>
        <dbReference type="PIRNR" id="PIRNR002811"/>
    </source>
</evidence>
<feature type="zinc finger region" description="CHC2-type" evidence="12 14">
    <location>
        <begin position="40"/>
        <end position="64"/>
    </location>
</feature>
<dbReference type="InterPro" id="IPR036977">
    <property type="entry name" value="DNA_primase_Znf_CHC2"/>
</dbReference>
<comment type="domain">
    <text evidence="12">Contains an N-terminal zinc-binding domain, a central core domain that contains the primase activity, and a C-terminal DnaB-binding domain.</text>
</comment>
<accession>A0A437S8A0</accession>
<keyword evidence="6 12" id="KW-0479">Metal-binding</keyword>
<dbReference type="PROSITE" id="PS50880">
    <property type="entry name" value="TOPRIM"/>
    <property type="match status" value="1"/>
</dbReference>
<dbReference type="SMART" id="SM00400">
    <property type="entry name" value="ZnF_CHCC"/>
    <property type="match status" value="1"/>
</dbReference>
<dbReference type="NCBIfam" id="TIGR01391">
    <property type="entry name" value="dnaG"/>
    <property type="match status" value="1"/>
</dbReference>
<organism evidence="16 17">
    <name type="scientific">Anaerosphaera multitolerans</name>
    <dbReference type="NCBI Taxonomy" id="2487351"/>
    <lineage>
        <taxon>Bacteria</taxon>
        <taxon>Bacillati</taxon>
        <taxon>Bacillota</taxon>
        <taxon>Tissierellia</taxon>
        <taxon>Tissierellales</taxon>
        <taxon>Peptoniphilaceae</taxon>
        <taxon>Anaerosphaera</taxon>
    </lineage>
</organism>
<comment type="cofactor">
    <cofactor evidence="12 13 14">
        <name>Zn(2+)</name>
        <dbReference type="ChEBI" id="CHEBI:29105"/>
    </cofactor>
    <text evidence="12 13 14">Binds 1 zinc ion per monomer.</text>
</comment>
<evidence type="ECO:0000256" key="11">
    <source>
        <dbReference type="ARBA" id="ARBA00023163"/>
    </source>
</evidence>
<dbReference type="RefSeq" id="WP_127723811.1">
    <property type="nucleotide sequence ID" value="NZ_RLIH01000003.1"/>
</dbReference>
<dbReference type="GO" id="GO:1990077">
    <property type="term" value="C:primosome complex"/>
    <property type="evidence" value="ECO:0007669"/>
    <property type="project" value="UniProtKB-KW"/>
</dbReference>
<dbReference type="InterPro" id="IPR050219">
    <property type="entry name" value="DnaG_primase"/>
</dbReference>
<name>A0A437S8A0_9FIRM</name>
<evidence type="ECO:0000256" key="3">
    <source>
        <dbReference type="ARBA" id="ARBA00022679"/>
    </source>
</evidence>
<protein>
    <recommendedName>
        <fullName evidence="12 13">DNA primase</fullName>
        <ecNumber evidence="12">2.7.7.101</ecNumber>
    </recommendedName>
</protein>
<evidence type="ECO:0000256" key="6">
    <source>
        <dbReference type="ARBA" id="ARBA00022723"/>
    </source>
</evidence>
<dbReference type="SUPFAM" id="SSF57783">
    <property type="entry name" value="Zinc beta-ribbon"/>
    <property type="match status" value="1"/>
</dbReference>
<dbReference type="InterPro" id="IPR034151">
    <property type="entry name" value="TOPRIM_DnaG_bac"/>
</dbReference>
<dbReference type="Gene3D" id="3.90.580.10">
    <property type="entry name" value="Zinc finger, CHC2-type domain"/>
    <property type="match status" value="1"/>
</dbReference>
<evidence type="ECO:0000256" key="12">
    <source>
        <dbReference type="HAMAP-Rule" id="MF_00974"/>
    </source>
</evidence>
<dbReference type="GO" id="GO:0000428">
    <property type="term" value="C:DNA-directed RNA polymerase complex"/>
    <property type="evidence" value="ECO:0007669"/>
    <property type="project" value="UniProtKB-KW"/>
</dbReference>
<dbReference type="InterPro" id="IPR019475">
    <property type="entry name" value="DNA_primase_DnaB-bd"/>
</dbReference>
<sequence>MSYIIDEDTLNEIRDRADIVDVISSYVNLKKSGANYMGLCPFHGEKTPSFSVSPSKGIFHCFGCGVGGDQITFIMKRENLGFREAVKFLAEKYNVPLKEGKYNNSLGDKKKRAYLANREAAKYYLEKLSESKIAFNYLINRNINVDVIKKFGIGYAPNEWDGLYKYLRAKDFTDEELEEFNLTTKTKKGNYIDRFRNRIMFPIIDTQKRVIGFGGRVLDDTLPKYLNTRDTIVFNKGENLFGLNIIASESDREAIILVEGYMDVISLYKSGINYSVASLGTSLTQSQSKILKRYGKEIYICYDGDSAGAKATSRAIDILINENISPKIIILPDNLDPDDYLSKFGKLNFELEMKKSLSYFDYKILKIKENYNLESSEGLTGFTSEVAQVLSRVKNPIERDVYTDKIAREYSVSKEAINSYIRQLYRRKSNKIEKKIVPQKEIKKVLLEDARKKAELLLIKYSIMGEDEYRFLSENLMAYEFKNINYRIIYEELIEQYKTEKYDEKVFLQSLKDKNIIDEAFIYELGNIDIDNYNSHQVMRELISTLRKDDLENEKKDLLNEIKKFDNGNLAKEDLLKLESLISELNAINEKLNLSQ</sequence>
<dbReference type="GO" id="GO:0003677">
    <property type="term" value="F:DNA binding"/>
    <property type="evidence" value="ECO:0007669"/>
    <property type="project" value="UniProtKB-KW"/>
</dbReference>
<dbReference type="GO" id="GO:0005737">
    <property type="term" value="C:cytoplasm"/>
    <property type="evidence" value="ECO:0007669"/>
    <property type="project" value="TreeGrafter"/>
</dbReference>
<comment type="function">
    <text evidence="12 13">RNA polymerase that catalyzes the synthesis of short RNA molecules used as primers for DNA polymerase during DNA replication.</text>
</comment>
<dbReference type="EC" id="2.7.7.101" evidence="12"/>
<evidence type="ECO:0000256" key="8">
    <source>
        <dbReference type="ARBA" id="ARBA00022833"/>
    </source>
</evidence>
<keyword evidence="4 12" id="KW-0548">Nucleotidyltransferase</keyword>
<dbReference type="Gene3D" id="3.40.1360.10">
    <property type="match status" value="1"/>
</dbReference>
<evidence type="ECO:0000256" key="7">
    <source>
        <dbReference type="ARBA" id="ARBA00022771"/>
    </source>
</evidence>
<dbReference type="FunFam" id="3.90.580.10:FF:000001">
    <property type="entry name" value="DNA primase"/>
    <property type="match status" value="1"/>
</dbReference>
<evidence type="ECO:0000256" key="5">
    <source>
        <dbReference type="ARBA" id="ARBA00022705"/>
    </source>
</evidence>
<dbReference type="EMBL" id="RLIH01000003">
    <property type="protein sequence ID" value="RVU55315.1"/>
    <property type="molecule type" value="Genomic_DNA"/>
</dbReference>
<evidence type="ECO:0000313" key="16">
    <source>
        <dbReference type="EMBL" id="RVU55315.1"/>
    </source>
</evidence>
<comment type="similarity">
    <text evidence="12 13">Belongs to the DnaG primase family.</text>
</comment>
<dbReference type="SUPFAM" id="SSF56731">
    <property type="entry name" value="DNA primase core"/>
    <property type="match status" value="1"/>
</dbReference>
<reference evidence="16 17" key="1">
    <citation type="submission" date="2018-11" db="EMBL/GenBank/DDBJ databases">
        <title>Genome sequencing and assembly of Anaerosphaera sp. nov., GS7-6-2.</title>
        <authorList>
            <person name="Rettenmaier R."/>
            <person name="Liebl W."/>
            <person name="Zverlov V."/>
        </authorList>
    </citation>
    <scope>NUCLEOTIDE SEQUENCE [LARGE SCALE GENOMIC DNA]</scope>
    <source>
        <strain evidence="16 17">GS7-6-2</strain>
    </source>
</reference>
<dbReference type="Pfam" id="PF10410">
    <property type="entry name" value="DnaB_bind"/>
    <property type="match status" value="1"/>
</dbReference>
<keyword evidence="5 12" id="KW-0235">DNA replication</keyword>
<evidence type="ECO:0000256" key="14">
    <source>
        <dbReference type="PIRSR" id="PIRSR002811-1"/>
    </source>
</evidence>
<dbReference type="InterPro" id="IPR006295">
    <property type="entry name" value="DNA_primase_DnaG"/>
</dbReference>
<dbReference type="InterPro" id="IPR037068">
    <property type="entry name" value="DNA_primase_core_N_sf"/>
</dbReference>
<gene>
    <name evidence="12" type="primary">dnaG</name>
    <name evidence="16" type="ORF">EF514_03330</name>
</gene>
<dbReference type="InterPro" id="IPR002694">
    <property type="entry name" value="Znf_CHC2"/>
</dbReference>
<dbReference type="HAMAP" id="MF_00974">
    <property type="entry name" value="DNA_primase_DnaG"/>
    <property type="match status" value="1"/>
</dbReference>
<keyword evidence="8 12" id="KW-0862">Zinc</keyword>
<dbReference type="SMART" id="SM00493">
    <property type="entry name" value="TOPRIM"/>
    <property type="match status" value="1"/>
</dbReference>
<dbReference type="Pfam" id="PF08275">
    <property type="entry name" value="DNAG_N"/>
    <property type="match status" value="1"/>
</dbReference>
<keyword evidence="10 12" id="KW-0238">DNA-binding</keyword>
<dbReference type="InterPro" id="IPR016136">
    <property type="entry name" value="DNA_helicase_N/primase_C"/>
</dbReference>
<keyword evidence="7 12" id="KW-0863">Zinc-finger</keyword>
<dbReference type="InterPro" id="IPR030846">
    <property type="entry name" value="DnaG_bac"/>
</dbReference>
<feature type="domain" description="Toprim" evidence="15">
    <location>
        <begin position="253"/>
        <end position="334"/>
    </location>
</feature>
<dbReference type="AlphaFoldDB" id="A0A437S8A0"/>
<dbReference type="PANTHER" id="PTHR30313">
    <property type="entry name" value="DNA PRIMASE"/>
    <property type="match status" value="1"/>
</dbReference>
<dbReference type="Gene3D" id="3.90.980.10">
    <property type="entry name" value="DNA primase, catalytic core, N-terminal domain"/>
    <property type="match status" value="1"/>
</dbReference>
<comment type="subunit">
    <text evidence="12">Monomer. Interacts with DnaB.</text>
</comment>
<comment type="catalytic activity">
    <reaction evidence="12">
        <text>ssDNA + n NTP = ssDNA/pppN(pN)n-1 hybrid + (n-1) diphosphate.</text>
        <dbReference type="EC" id="2.7.7.101"/>
    </reaction>
</comment>
<dbReference type="GO" id="GO:0003899">
    <property type="term" value="F:DNA-directed RNA polymerase activity"/>
    <property type="evidence" value="ECO:0007669"/>
    <property type="project" value="UniProtKB-UniRule"/>
</dbReference>
<dbReference type="PIRSF" id="PIRSF002811">
    <property type="entry name" value="DnaG"/>
    <property type="match status" value="1"/>
</dbReference>
<evidence type="ECO:0000259" key="15">
    <source>
        <dbReference type="PROSITE" id="PS50880"/>
    </source>
</evidence>
<dbReference type="OrthoDB" id="9803773at2"/>
<keyword evidence="2 12" id="KW-0639">Primosome</keyword>
<keyword evidence="11 12" id="KW-0804">Transcription</keyword>
<keyword evidence="9" id="KW-0460">Magnesium</keyword>
<dbReference type="Gene3D" id="1.10.860.10">
    <property type="entry name" value="DNAb Helicase, Chain A"/>
    <property type="match status" value="1"/>
</dbReference>
<dbReference type="CDD" id="cd03364">
    <property type="entry name" value="TOPRIM_DnaG_primases"/>
    <property type="match status" value="1"/>
</dbReference>
<keyword evidence="17" id="KW-1185">Reference proteome</keyword>